<evidence type="ECO:0000313" key="1">
    <source>
        <dbReference type="EMBL" id="NNV53960.1"/>
    </source>
</evidence>
<reference evidence="1" key="1">
    <citation type="submission" date="2019-10" db="EMBL/GenBank/DDBJ databases">
        <title>Draft genome sequence of Panacibacter sp. KCS-6.</title>
        <authorList>
            <person name="Yim K.J."/>
        </authorList>
    </citation>
    <scope>NUCLEOTIDE SEQUENCE</scope>
    <source>
        <strain evidence="1">KCS-6</strain>
    </source>
</reference>
<dbReference type="Proteomes" id="UP000598971">
    <property type="component" value="Unassembled WGS sequence"/>
</dbReference>
<accession>A0A8J8JSD5</accession>
<evidence type="ECO:0000313" key="2">
    <source>
        <dbReference type="Proteomes" id="UP000598971"/>
    </source>
</evidence>
<sequence>MEETNKLILIGNGFDLAHGLKTSYKDYLDWYLSKAFQQSISNNKYNDSLIEIDNIFIGMNIHYTTLPKTMEEVLNFFKGNSPQKIKYNSPFFQSIINSLKSKNWVDIEYYYYKQLKQYFFSETSYNNKIKMVRELNNQFNCIINELSEYIKYVNSTIKDVSPLEIKQGSKNLSIAFERAKKGQEIKFLNFNYTETLVAKKYAKEDDIIYIHGRAADLINNPIIFGYGDESDPVYQNIEDSGENIYLEHIKSFGYFQTENYHKVLNYIDSAPFTAFIVGHSCGLSDRILLNEIFEHPNCKAIEIFFYETKSGTNNFRDITFEISRHFKPNNKNMMRRKVGHKNIKNIIPQNPNV</sequence>
<gene>
    <name evidence="1" type="ORF">GD597_00725</name>
</gene>
<keyword evidence="2" id="KW-1185">Reference proteome</keyword>
<protein>
    <recommendedName>
        <fullName evidence="3">Bacteriophage abortive infection AbiH</fullName>
    </recommendedName>
</protein>
<name>A0A8J8JSD5_9BACT</name>
<proteinExistence type="predicted"/>
<dbReference type="RefSeq" id="WP_171605875.1">
    <property type="nucleotide sequence ID" value="NZ_WHPF01000001.1"/>
</dbReference>
<evidence type="ECO:0008006" key="3">
    <source>
        <dbReference type="Google" id="ProtNLM"/>
    </source>
</evidence>
<dbReference type="InterPro" id="IPR025935">
    <property type="entry name" value="AbiH"/>
</dbReference>
<dbReference type="AlphaFoldDB" id="A0A8J8JSD5"/>
<comment type="caution">
    <text evidence="1">The sequence shown here is derived from an EMBL/GenBank/DDBJ whole genome shotgun (WGS) entry which is preliminary data.</text>
</comment>
<organism evidence="1 2">
    <name type="scientific">Limnovirga soli</name>
    <dbReference type="NCBI Taxonomy" id="2656915"/>
    <lineage>
        <taxon>Bacteria</taxon>
        <taxon>Pseudomonadati</taxon>
        <taxon>Bacteroidota</taxon>
        <taxon>Chitinophagia</taxon>
        <taxon>Chitinophagales</taxon>
        <taxon>Chitinophagaceae</taxon>
        <taxon>Limnovirga</taxon>
    </lineage>
</organism>
<dbReference type="EMBL" id="WHPF01000001">
    <property type="protein sequence ID" value="NNV53960.1"/>
    <property type="molecule type" value="Genomic_DNA"/>
</dbReference>
<dbReference type="Pfam" id="PF14253">
    <property type="entry name" value="AbiH"/>
    <property type="match status" value="1"/>
</dbReference>